<dbReference type="EMBL" id="JAABOA010004756">
    <property type="protein sequence ID" value="KAF9577495.1"/>
    <property type="molecule type" value="Genomic_DNA"/>
</dbReference>
<accession>A0A9P6KAB2</accession>
<evidence type="ECO:0000313" key="2">
    <source>
        <dbReference type="Proteomes" id="UP000780801"/>
    </source>
</evidence>
<dbReference type="InterPro" id="IPR035965">
    <property type="entry name" value="PAS-like_dom_sf"/>
</dbReference>
<gene>
    <name evidence="1" type="ORF">BGW38_007258</name>
</gene>
<evidence type="ECO:0008006" key="3">
    <source>
        <dbReference type="Google" id="ProtNLM"/>
    </source>
</evidence>
<evidence type="ECO:0000313" key="1">
    <source>
        <dbReference type="EMBL" id="KAF9577495.1"/>
    </source>
</evidence>
<sequence>VILRYRCKNGPSVPVLVVFSLCYDFIVNCVTLLSPHDSTIYSDNTLTLSGAYSSMMTGRVGSKKEEFARMKQHHAAFAANSWDPSFLQPEVRVCLILNRFTRNLVIMYASSATKMLFNIDPEDMVGIPLLIFIRSDDIASFVEQADTAKSTNVITHLRFWFQSPHLREEIPCEASLLGSADGM</sequence>
<keyword evidence="2" id="KW-1185">Reference proteome</keyword>
<dbReference type="OrthoDB" id="411251at2759"/>
<feature type="non-terminal residue" evidence="1">
    <location>
        <position position="1"/>
    </location>
</feature>
<dbReference type="Proteomes" id="UP000780801">
    <property type="component" value="Unassembled WGS sequence"/>
</dbReference>
<protein>
    <recommendedName>
        <fullName evidence="3">PAS domain-containing protein</fullName>
    </recommendedName>
</protein>
<proteinExistence type="predicted"/>
<dbReference type="InterPro" id="IPR000014">
    <property type="entry name" value="PAS"/>
</dbReference>
<dbReference type="AlphaFoldDB" id="A0A9P6KAB2"/>
<name>A0A9P6KAB2_9FUNG</name>
<feature type="non-terminal residue" evidence="1">
    <location>
        <position position="183"/>
    </location>
</feature>
<dbReference type="SUPFAM" id="SSF55785">
    <property type="entry name" value="PYP-like sensor domain (PAS domain)"/>
    <property type="match status" value="1"/>
</dbReference>
<organism evidence="1 2">
    <name type="scientific">Lunasporangiospora selenospora</name>
    <dbReference type="NCBI Taxonomy" id="979761"/>
    <lineage>
        <taxon>Eukaryota</taxon>
        <taxon>Fungi</taxon>
        <taxon>Fungi incertae sedis</taxon>
        <taxon>Mucoromycota</taxon>
        <taxon>Mortierellomycotina</taxon>
        <taxon>Mortierellomycetes</taxon>
        <taxon>Mortierellales</taxon>
        <taxon>Mortierellaceae</taxon>
        <taxon>Lunasporangiospora</taxon>
    </lineage>
</organism>
<dbReference type="CDD" id="cd00130">
    <property type="entry name" value="PAS"/>
    <property type="match status" value="1"/>
</dbReference>
<reference evidence="1" key="1">
    <citation type="journal article" date="2020" name="Fungal Divers.">
        <title>Resolving the Mortierellaceae phylogeny through synthesis of multi-gene phylogenetics and phylogenomics.</title>
        <authorList>
            <person name="Vandepol N."/>
            <person name="Liber J."/>
            <person name="Desiro A."/>
            <person name="Na H."/>
            <person name="Kennedy M."/>
            <person name="Barry K."/>
            <person name="Grigoriev I.V."/>
            <person name="Miller A.N."/>
            <person name="O'Donnell K."/>
            <person name="Stajich J.E."/>
            <person name="Bonito G."/>
        </authorList>
    </citation>
    <scope>NUCLEOTIDE SEQUENCE</scope>
    <source>
        <strain evidence="1">KOD1015</strain>
    </source>
</reference>
<comment type="caution">
    <text evidence="1">The sequence shown here is derived from an EMBL/GenBank/DDBJ whole genome shotgun (WGS) entry which is preliminary data.</text>
</comment>